<dbReference type="GO" id="GO:0003774">
    <property type="term" value="F:cytoskeletal motor activity"/>
    <property type="evidence" value="ECO:0007669"/>
    <property type="project" value="InterPro"/>
</dbReference>
<reference evidence="8" key="1">
    <citation type="submission" date="2020-11" db="EMBL/GenBank/DDBJ databases">
        <title>Enhanced detection system for hospital associated transmission using whole genome sequencing surveillance.</title>
        <authorList>
            <person name="Harrison L.H."/>
            <person name="Van Tyne D."/>
            <person name="Marsh J.W."/>
            <person name="Griffith M.P."/>
            <person name="Snyder D.J."/>
            <person name="Cooper V.S."/>
            <person name="Mustapha M."/>
        </authorList>
    </citation>
    <scope>NUCLEOTIDE SEQUENCE</scope>
    <source>
        <strain evidence="8">STEN00091</strain>
    </source>
</reference>
<dbReference type="GO" id="GO:0009425">
    <property type="term" value="C:bacterial-type flagellum basal body"/>
    <property type="evidence" value="ECO:0007669"/>
    <property type="project" value="InterPro"/>
</dbReference>
<keyword evidence="4" id="KW-1003">Cell membrane</keyword>
<keyword evidence="7" id="KW-0472">Membrane</keyword>
<dbReference type="RefSeq" id="WP_154262694.1">
    <property type="nucleotide sequence ID" value="NZ_CP040438.1"/>
</dbReference>
<dbReference type="PRINTS" id="PR00956">
    <property type="entry name" value="FLGMOTORFLIN"/>
</dbReference>
<accession>A0A6B8IQ04</accession>
<evidence type="ECO:0000256" key="4">
    <source>
        <dbReference type="ARBA" id="ARBA00022475"/>
    </source>
</evidence>
<proteinExistence type="inferred from homology"/>
<evidence type="ECO:0000256" key="1">
    <source>
        <dbReference type="ARBA" id="ARBA00004413"/>
    </source>
</evidence>
<comment type="similarity">
    <text evidence="2">Belongs to the FliN/MopA/SpaO family.</text>
</comment>
<name>A0A6B8IQ04_STEMA</name>
<dbReference type="GO" id="GO:0006935">
    <property type="term" value="P:chemotaxis"/>
    <property type="evidence" value="ECO:0007669"/>
    <property type="project" value="UniProtKB-KW"/>
</dbReference>
<evidence type="ECO:0000256" key="3">
    <source>
        <dbReference type="ARBA" id="ARBA00021897"/>
    </source>
</evidence>
<dbReference type="GO" id="GO:0005886">
    <property type="term" value="C:plasma membrane"/>
    <property type="evidence" value="ECO:0007669"/>
    <property type="project" value="UniProtKB-SubCell"/>
</dbReference>
<dbReference type="InterPro" id="IPR001543">
    <property type="entry name" value="FliN-like_C"/>
</dbReference>
<evidence type="ECO:0000256" key="5">
    <source>
        <dbReference type="ARBA" id="ARBA00022500"/>
    </source>
</evidence>
<dbReference type="InterPro" id="IPR036429">
    <property type="entry name" value="SpoA-like_sf"/>
</dbReference>
<dbReference type="InterPro" id="IPR051469">
    <property type="entry name" value="FliN/MopA/SpaO"/>
</dbReference>
<evidence type="ECO:0000313" key="8">
    <source>
        <dbReference type="EMBL" id="MBH1652074.1"/>
    </source>
</evidence>
<protein>
    <recommendedName>
        <fullName evidence="3">Flagellar motor switch protein FliN</fullName>
    </recommendedName>
</protein>
<organism evidence="8 9">
    <name type="scientific">Stenotrophomonas maltophilia</name>
    <name type="common">Pseudomonas maltophilia</name>
    <name type="synonym">Xanthomonas maltophilia</name>
    <dbReference type="NCBI Taxonomy" id="40324"/>
    <lineage>
        <taxon>Bacteria</taxon>
        <taxon>Pseudomonadati</taxon>
        <taxon>Pseudomonadota</taxon>
        <taxon>Gammaproteobacteria</taxon>
        <taxon>Lysobacterales</taxon>
        <taxon>Lysobacteraceae</taxon>
        <taxon>Stenotrophomonas</taxon>
        <taxon>Stenotrophomonas maltophilia group</taxon>
    </lineage>
</organism>
<keyword evidence="8" id="KW-0966">Cell projection</keyword>
<dbReference type="PANTHER" id="PTHR43484">
    <property type="match status" value="1"/>
</dbReference>
<comment type="caution">
    <text evidence="8">The sequence shown here is derived from an EMBL/GenBank/DDBJ whole genome shotgun (WGS) entry which is preliminary data.</text>
</comment>
<dbReference type="Gene3D" id="2.30.330.10">
    <property type="entry name" value="SpoA-like"/>
    <property type="match status" value="1"/>
</dbReference>
<dbReference type="AlphaFoldDB" id="A0A6B8IQ04"/>
<dbReference type="Proteomes" id="UP000625930">
    <property type="component" value="Unassembled WGS sequence"/>
</dbReference>
<keyword evidence="6" id="KW-0283">Flagellar rotation</keyword>
<dbReference type="InterPro" id="IPR001172">
    <property type="entry name" value="FliN_T3SS_HrcQb"/>
</dbReference>
<dbReference type="GO" id="GO:0071973">
    <property type="term" value="P:bacterial-type flagellum-dependent cell motility"/>
    <property type="evidence" value="ECO:0007669"/>
    <property type="project" value="InterPro"/>
</dbReference>
<evidence type="ECO:0000256" key="6">
    <source>
        <dbReference type="ARBA" id="ARBA00022779"/>
    </source>
</evidence>
<dbReference type="PANTHER" id="PTHR43484:SF1">
    <property type="entry name" value="FLAGELLAR MOTOR SWITCH PROTEIN FLIN"/>
    <property type="match status" value="1"/>
</dbReference>
<evidence type="ECO:0000256" key="2">
    <source>
        <dbReference type="ARBA" id="ARBA00009226"/>
    </source>
</evidence>
<evidence type="ECO:0000256" key="7">
    <source>
        <dbReference type="ARBA" id="ARBA00023136"/>
    </source>
</evidence>
<dbReference type="EMBL" id="JADUNP010000011">
    <property type="protein sequence ID" value="MBH1652074.1"/>
    <property type="molecule type" value="Genomic_DNA"/>
</dbReference>
<gene>
    <name evidence="8" type="ORF">I5U67_07830</name>
</gene>
<dbReference type="SUPFAM" id="SSF101801">
    <property type="entry name" value="Surface presentation of antigens (SPOA)"/>
    <property type="match status" value="1"/>
</dbReference>
<keyword evidence="5" id="KW-0145">Chemotaxis</keyword>
<sequence>MERTSVLEAVRAEPAQAEQGDAAERSIALIRHVQVALSAQIGTVDMSVDRLFGLKAGDEVVLNEQLEAPVTLLLNGKAVARAELVAIDDHFGVRILEIA</sequence>
<keyword evidence="8" id="KW-0282">Flagellum</keyword>
<keyword evidence="8" id="KW-0969">Cilium</keyword>
<evidence type="ECO:0000313" key="9">
    <source>
        <dbReference type="Proteomes" id="UP000625930"/>
    </source>
</evidence>
<dbReference type="Pfam" id="PF01052">
    <property type="entry name" value="FliMN_C"/>
    <property type="match status" value="1"/>
</dbReference>
<comment type="subcellular location">
    <subcellularLocation>
        <location evidence="1">Cell membrane</location>
        <topology evidence="1">Peripheral membrane protein</topology>
        <orientation evidence="1">Cytoplasmic side</orientation>
    </subcellularLocation>
</comment>